<dbReference type="Gene3D" id="3.90.920.10">
    <property type="entry name" value="DNA primase, PRIM domain"/>
    <property type="match status" value="1"/>
</dbReference>
<keyword evidence="15" id="KW-0233">DNA recombination</keyword>
<gene>
    <name evidence="23" type="ORF">SAMN04488090_0107</name>
</gene>
<dbReference type="EC" id="6.5.1.1" evidence="2"/>
<evidence type="ECO:0000256" key="14">
    <source>
        <dbReference type="ARBA" id="ARBA00023125"/>
    </source>
</evidence>
<dbReference type="PANTHER" id="PTHR42705">
    <property type="entry name" value="BIFUNCTIONAL NON-HOMOLOGOUS END JOINING PROTEIN LIGD"/>
    <property type="match status" value="1"/>
</dbReference>
<dbReference type="CDD" id="cd04865">
    <property type="entry name" value="LigD_Pol_like_2"/>
    <property type="match status" value="1"/>
</dbReference>
<keyword evidence="17" id="KW-0464">Manganese</keyword>
<evidence type="ECO:0000313" key="24">
    <source>
        <dbReference type="Proteomes" id="UP000198901"/>
    </source>
</evidence>
<keyword evidence="14" id="KW-0238">DNA-binding</keyword>
<keyword evidence="13" id="KW-0239">DNA-directed DNA polymerase</keyword>
<dbReference type="NCBIfam" id="TIGR02776">
    <property type="entry name" value="NHEJ_ligase_prk"/>
    <property type="match status" value="1"/>
</dbReference>
<name>A0A1G9HL62_9BACT</name>
<dbReference type="InterPro" id="IPR012340">
    <property type="entry name" value="NA-bd_OB-fold"/>
</dbReference>
<dbReference type="InterPro" id="IPR014145">
    <property type="entry name" value="LigD_pol_dom"/>
</dbReference>
<accession>A0A1G9HL62</accession>
<dbReference type="GO" id="GO:0004527">
    <property type="term" value="F:exonuclease activity"/>
    <property type="evidence" value="ECO:0007669"/>
    <property type="project" value="UniProtKB-KW"/>
</dbReference>
<sequence>MGLQKYKKKRSFEKTPEPKGGKAGSGALRFVVQKHDASCLHYDFRLEMDGVLKSWAIPKGPSTDPSVRRLAVQVEDHPYAYKDFEGTIPEGNYGAGTVIIWDEGEYEPITPAKGKKAQEKELLNELRDGSLKIILHGQKLKGEFALVRAGGMGDNAWLLIKHRDAEASSRDITKDNKSVRTGEPLAPRHRGKKKPAADESGEAPPPVAPMLATLTDAPFDREGWSFEIKWDGYRALCFRDGAKTELRSRNDQSFNERFYPIYDAVAAWDIRAVVDGEIVVADENGVSHFNDLQHWHSKEDGPLYYYVFDLLWLNGRSLLNRPLSERQELLRGLIPPRGPIRMGIVVETSGLSFYQAAQKLGLEGIMAKRMDSLYRPGTRSKDWLKMKIQQRQEVVIAGYTRKRDSPRSFSSLLLALREKGQWRYAGKVGTGFSDAFQKELLSKLKPRDTSPLSGPLTGGAALPPHTEIVWTEPERVAEINYTEITPDGVFRHPSFVALRDDKRPANVQPETATKSMKPSFLPDENDAKVRVGKRTLSFSNLNKKYWPDLTKRDLLNYYHEVAPFLLPYLKDRPLSLNRYPNGISGKMFLQKDVSGQVPDWLHTLLYHPEDDPDADKHFAMADDEASLLYLVNMGTIDPHPWSSTASRPDHPTWCIIDIDPDKQTYDQVVETALAVRDILSEYGIESYPKTSGATGMHVYLPLAGKYTYEQSRTLAEYIASRVHERLPDFTTLERSVKARKGKLYIDYLQNRPQATVAPPYIVRPRPGAPVSTPLHWDEVRKGLDPARFHLRNTLDRLRETGDLFAPVLKKGADLRRLLETGKE</sequence>
<dbReference type="Pfam" id="PF01068">
    <property type="entry name" value="DNA_ligase_A_M"/>
    <property type="match status" value="1"/>
</dbReference>
<dbReference type="Gene3D" id="3.30.1490.70">
    <property type="match status" value="1"/>
</dbReference>
<comment type="catalytic activity">
    <reaction evidence="20">
        <text>ATP + (deoxyribonucleotide)n-3'-hydroxyl + 5'-phospho-(deoxyribonucleotide)m = (deoxyribonucleotide)n+m + AMP + diphosphate.</text>
        <dbReference type="EC" id="6.5.1.1"/>
    </reaction>
</comment>
<evidence type="ECO:0000256" key="20">
    <source>
        <dbReference type="ARBA" id="ARBA00034003"/>
    </source>
</evidence>
<evidence type="ECO:0000256" key="1">
    <source>
        <dbReference type="ARBA" id="ARBA00001936"/>
    </source>
</evidence>
<evidence type="ECO:0000256" key="11">
    <source>
        <dbReference type="ARBA" id="ARBA00022839"/>
    </source>
</evidence>
<dbReference type="Pfam" id="PF13298">
    <property type="entry name" value="LigD_N"/>
    <property type="match status" value="1"/>
</dbReference>
<dbReference type="GO" id="GO:0005524">
    <property type="term" value="F:ATP binding"/>
    <property type="evidence" value="ECO:0007669"/>
    <property type="project" value="UniProtKB-KW"/>
</dbReference>
<feature type="compositionally biased region" description="Basic and acidic residues" evidence="21">
    <location>
        <begin position="169"/>
        <end position="180"/>
    </location>
</feature>
<dbReference type="NCBIfam" id="TIGR02777">
    <property type="entry name" value="LigD_PE_dom"/>
    <property type="match status" value="1"/>
</dbReference>
<dbReference type="CDD" id="cd07906">
    <property type="entry name" value="Adenylation_DNA_ligase_LigD_LigC"/>
    <property type="match status" value="1"/>
</dbReference>
<evidence type="ECO:0000256" key="15">
    <source>
        <dbReference type="ARBA" id="ARBA00023172"/>
    </source>
</evidence>
<evidence type="ECO:0000256" key="18">
    <source>
        <dbReference type="ARBA" id="ARBA00023268"/>
    </source>
</evidence>
<evidence type="ECO:0000313" key="23">
    <source>
        <dbReference type="EMBL" id="SDL13721.1"/>
    </source>
</evidence>
<dbReference type="NCBIfam" id="TIGR02779">
    <property type="entry name" value="NHEJ_ligase_lig"/>
    <property type="match status" value="1"/>
</dbReference>
<dbReference type="GO" id="GO:0046872">
    <property type="term" value="F:metal ion binding"/>
    <property type="evidence" value="ECO:0007669"/>
    <property type="project" value="UniProtKB-KW"/>
</dbReference>
<dbReference type="InterPro" id="IPR014144">
    <property type="entry name" value="LigD_PE_domain"/>
</dbReference>
<dbReference type="GO" id="GO:0003887">
    <property type="term" value="F:DNA-directed DNA polymerase activity"/>
    <property type="evidence" value="ECO:0007669"/>
    <property type="project" value="UniProtKB-KW"/>
</dbReference>
<evidence type="ECO:0000256" key="4">
    <source>
        <dbReference type="ARBA" id="ARBA00022679"/>
    </source>
</evidence>
<dbReference type="Pfam" id="PF04679">
    <property type="entry name" value="DNA_ligase_A_C"/>
    <property type="match status" value="1"/>
</dbReference>
<keyword evidence="7" id="KW-0479">Metal-binding</keyword>
<dbReference type="GO" id="GO:0006310">
    <property type="term" value="P:DNA recombination"/>
    <property type="evidence" value="ECO:0007669"/>
    <property type="project" value="UniProtKB-KW"/>
</dbReference>
<evidence type="ECO:0000256" key="9">
    <source>
        <dbReference type="ARBA" id="ARBA00022763"/>
    </source>
</evidence>
<evidence type="ECO:0000256" key="10">
    <source>
        <dbReference type="ARBA" id="ARBA00022801"/>
    </source>
</evidence>
<dbReference type="Proteomes" id="UP000198901">
    <property type="component" value="Unassembled WGS sequence"/>
</dbReference>
<keyword evidence="10" id="KW-0378">Hydrolase</keyword>
<dbReference type="InterPro" id="IPR052171">
    <property type="entry name" value="NHEJ_LigD"/>
</dbReference>
<keyword evidence="5" id="KW-0548">Nucleotidyltransferase</keyword>
<evidence type="ECO:0000256" key="5">
    <source>
        <dbReference type="ARBA" id="ARBA00022695"/>
    </source>
</evidence>
<evidence type="ECO:0000256" key="2">
    <source>
        <dbReference type="ARBA" id="ARBA00012727"/>
    </source>
</evidence>
<dbReference type="EMBL" id="FNGS01000001">
    <property type="protein sequence ID" value="SDL13721.1"/>
    <property type="molecule type" value="Genomic_DNA"/>
</dbReference>
<evidence type="ECO:0000256" key="8">
    <source>
        <dbReference type="ARBA" id="ARBA00022741"/>
    </source>
</evidence>
<keyword evidence="12" id="KW-0067">ATP-binding</keyword>
<reference evidence="23 24" key="1">
    <citation type="submission" date="2016-10" db="EMBL/GenBank/DDBJ databases">
        <authorList>
            <person name="de Groot N.N."/>
        </authorList>
    </citation>
    <scope>NUCLEOTIDE SEQUENCE [LARGE SCALE GENOMIC DNA]</scope>
    <source>
        <strain evidence="23 24">DSM 21668</strain>
    </source>
</reference>
<keyword evidence="6" id="KW-0540">Nuclease</keyword>
<dbReference type="PANTHER" id="PTHR42705:SF2">
    <property type="entry name" value="BIFUNCTIONAL NON-HOMOLOGOUS END JOINING PROTEIN LIGD"/>
    <property type="match status" value="1"/>
</dbReference>
<dbReference type="GO" id="GO:0006281">
    <property type="term" value="P:DNA repair"/>
    <property type="evidence" value="ECO:0007669"/>
    <property type="project" value="UniProtKB-KW"/>
</dbReference>
<dbReference type="InterPro" id="IPR014143">
    <property type="entry name" value="NHEJ_ligase_prk"/>
</dbReference>
<dbReference type="GO" id="GO:0003910">
    <property type="term" value="F:DNA ligase (ATP) activity"/>
    <property type="evidence" value="ECO:0007669"/>
    <property type="project" value="UniProtKB-EC"/>
</dbReference>
<evidence type="ECO:0000256" key="7">
    <source>
        <dbReference type="ARBA" id="ARBA00022723"/>
    </source>
</evidence>
<feature type="region of interest" description="Disordered" evidence="21">
    <location>
        <begin position="1"/>
        <end position="25"/>
    </location>
</feature>
<keyword evidence="18" id="KW-0511">Multifunctional enzyme</keyword>
<dbReference type="NCBIfam" id="TIGR02778">
    <property type="entry name" value="ligD_pol"/>
    <property type="match status" value="1"/>
</dbReference>
<dbReference type="Gene3D" id="3.30.470.30">
    <property type="entry name" value="DNA ligase/mRNA capping enzyme"/>
    <property type="match status" value="1"/>
</dbReference>
<evidence type="ECO:0000259" key="22">
    <source>
        <dbReference type="PROSITE" id="PS50160"/>
    </source>
</evidence>
<dbReference type="OrthoDB" id="9802472at2"/>
<evidence type="ECO:0000256" key="17">
    <source>
        <dbReference type="ARBA" id="ARBA00023211"/>
    </source>
</evidence>
<dbReference type="InterPro" id="IPR014146">
    <property type="entry name" value="LigD_ligase_dom"/>
</dbReference>
<evidence type="ECO:0000256" key="3">
    <source>
        <dbReference type="ARBA" id="ARBA00022598"/>
    </source>
</evidence>
<proteinExistence type="predicted"/>
<dbReference type="InterPro" id="IPR012310">
    <property type="entry name" value="DNA_ligase_ATP-dep_cent"/>
</dbReference>
<dbReference type="InterPro" id="IPR012309">
    <property type="entry name" value="DNA_ligase_ATP-dep_C"/>
</dbReference>
<organism evidence="23 24">
    <name type="scientific">Siphonobacter aquaeclarae</name>
    <dbReference type="NCBI Taxonomy" id="563176"/>
    <lineage>
        <taxon>Bacteria</taxon>
        <taxon>Pseudomonadati</taxon>
        <taxon>Bacteroidota</taxon>
        <taxon>Cytophagia</taxon>
        <taxon>Cytophagales</taxon>
        <taxon>Cytophagaceae</taxon>
        <taxon>Siphonobacter</taxon>
    </lineage>
</organism>
<dbReference type="SUPFAM" id="SSF50249">
    <property type="entry name" value="Nucleic acid-binding proteins"/>
    <property type="match status" value="1"/>
</dbReference>
<keyword evidence="16" id="KW-0234">DNA repair</keyword>
<comment type="cofactor">
    <cofactor evidence="1">
        <name>Mn(2+)</name>
        <dbReference type="ChEBI" id="CHEBI:29035"/>
    </cofactor>
</comment>
<dbReference type="SUPFAM" id="SSF56091">
    <property type="entry name" value="DNA ligase/mRNA capping enzyme, catalytic domain"/>
    <property type="match status" value="1"/>
</dbReference>
<keyword evidence="4" id="KW-0808">Transferase</keyword>
<keyword evidence="24" id="KW-1185">Reference proteome</keyword>
<evidence type="ECO:0000256" key="13">
    <source>
        <dbReference type="ARBA" id="ARBA00022932"/>
    </source>
</evidence>
<evidence type="ECO:0000256" key="16">
    <source>
        <dbReference type="ARBA" id="ARBA00023204"/>
    </source>
</evidence>
<dbReference type="GO" id="GO:0003677">
    <property type="term" value="F:DNA binding"/>
    <property type="evidence" value="ECO:0007669"/>
    <property type="project" value="UniProtKB-KW"/>
</dbReference>
<evidence type="ECO:0000256" key="12">
    <source>
        <dbReference type="ARBA" id="ARBA00022840"/>
    </source>
</evidence>
<keyword evidence="9" id="KW-0227">DNA damage</keyword>
<feature type="region of interest" description="Disordered" evidence="21">
    <location>
        <begin position="169"/>
        <end position="206"/>
    </location>
</feature>
<keyword evidence="3" id="KW-0436">Ligase</keyword>
<feature type="compositionally biased region" description="Basic residues" evidence="21">
    <location>
        <begin position="1"/>
        <end position="11"/>
    </location>
</feature>
<evidence type="ECO:0000256" key="6">
    <source>
        <dbReference type="ARBA" id="ARBA00022722"/>
    </source>
</evidence>
<keyword evidence="11" id="KW-0269">Exonuclease</keyword>
<dbReference type="PROSITE" id="PS50160">
    <property type="entry name" value="DNA_LIGASE_A3"/>
    <property type="match status" value="1"/>
</dbReference>
<evidence type="ECO:0000256" key="19">
    <source>
        <dbReference type="ARBA" id="ARBA00029943"/>
    </source>
</evidence>
<dbReference type="AlphaFoldDB" id="A0A1G9HL62"/>
<dbReference type="STRING" id="563176.SAMN04488090_0107"/>
<dbReference type="Pfam" id="PF21686">
    <property type="entry name" value="LigD_Prim-Pol"/>
    <property type="match status" value="1"/>
</dbReference>
<keyword evidence="8" id="KW-0547">Nucleotide-binding</keyword>
<dbReference type="Gene3D" id="2.40.50.140">
    <property type="entry name" value="Nucleic acid-binding proteins"/>
    <property type="match status" value="1"/>
</dbReference>
<dbReference type="RefSeq" id="WP_093196470.1">
    <property type="nucleotide sequence ID" value="NZ_FNGS01000001.1"/>
</dbReference>
<protein>
    <recommendedName>
        <fullName evidence="2">DNA ligase (ATP)</fullName>
        <ecNumber evidence="2">6.5.1.1</ecNumber>
    </recommendedName>
    <alternativeName>
        <fullName evidence="19">NHEJ DNA polymerase</fullName>
    </alternativeName>
</protein>
<evidence type="ECO:0000256" key="21">
    <source>
        <dbReference type="SAM" id="MobiDB-lite"/>
    </source>
</evidence>
<dbReference type="CDD" id="cd07971">
    <property type="entry name" value="OBF_DNA_ligase_LigD"/>
    <property type="match status" value="1"/>
</dbReference>
<feature type="domain" description="ATP-dependent DNA ligase family profile" evidence="22">
    <location>
        <begin position="296"/>
        <end position="397"/>
    </location>
</feature>